<name>A0ACC0H5Q2_9ERIC</name>
<evidence type="ECO:0000313" key="1">
    <source>
        <dbReference type="EMBL" id="KAI8008371.1"/>
    </source>
</evidence>
<comment type="caution">
    <text evidence="1">The sequence shown here is derived from an EMBL/GenBank/DDBJ whole genome shotgun (WGS) entry which is preliminary data.</text>
</comment>
<sequence length="162" mass="18162">MVGLISERSKVSLSETLTRFYPLAGRLRDNLLVDCNDDGVDFVEARVINNFHLSNFLDRPTLKVIDHLAPPEPIDYYKSPLLLVQVNFFPCNGIVLTVKMPHKIADGFSVGIFMKGWSDIALGSRPDAIVPDFNTASSRFPLRDDIPIISLTFKDITQKVVK</sequence>
<proteinExistence type="predicted"/>
<keyword evidence="2" id="KW-1185">Reference proteome</keyword>
<dbReference type="EMBL" id="CM045764">
    <property type="protein sequence ID" value="KAI8008371.1"/>
    <property type="molecule type" value="Genomic_DNA"/>
</dbReference>
<gene>
    <name evidence="1" type="ORF">LOK49_LG07G01293</name>
</gene>
<reference evidence="1 2" key="1">
    <citation type="journal article" date="2022" name="Plant J.">
        <title>Chromosome-level genome of Camellia lanceoleosa provides a valuable resource for understanding genome evolution and self-incompatibility.</title>
        <authorList>
            <person name="Gong W."/>
            <person name="Xiao S."/>
            <person name="Wang L."/>
            <person name="Liao Z."/>
            <person name="Chang Y."/>
            <person name="Mo W."/>
            <person name="Hu G."/>
            <person name="Li W."/>
            <person name="Zhao G."/>
            <person name="Zhu H."/>
            <person name="Hu X."/>
            <person name="Ji K."/>
            <person name="Xiang X."/>
            <person name="Song Q."/>
            <person name="Yuan D."/>
            <person name="Jin S."/>
            <person name="Zhang L."/>
        </authorList>
    </citation>
    <scope>NUCLEOTIDE SEQUENCE [LARGE SCALE GENOMIC DNA]</scope>
    <source>
        <strain evidence="1">SQ_2022a</strain>
    </source>
</reference>
<evidence type="ECO:0000313" key="2">
    <source>
        <dbReference type="Proteomes" id="UP001060215"/>
    </source>
</evidence>
<dbReference type="Proteomes" id="UP001060215">
    <property type="component" value="Chromosome 7"/>
</dbReference>
<accession>A0ACC0H5Q2</accession>
<organism evidence="1 2">
    <name type="scientific">Camellia lanceoleosa</name>
    <dbReference type="NCBI Taxonomy" id="1840588"/>
    <lineage>
        <taxon>Eukaryota</taxon>
        <taxon>Viridiplantae</taxon>
        <taxon>Streptophyta</taxon>
        <taxon>Embryophyta</taxon>
        <taxon>Tracheophyta</taxon>
        <taxon>Spermatophyta</taxon>
        <taxon>Magnoliopsida</taxon>
        <taxon>eudicotyledons</taxon>
        <taxon>Gunneridae</taxon>
        <taxon>Pentapetalae</taxon>
        <taxon>asterids</taxon>
        <taxon>Ericales</taxon>
        <taxon>Theaceae</taxon>
        <taxon>Camellia</taxon>
    </lineage>
</organism>
<protein>
    <submittedName>
        <fullName evidence="1">Vinorine synthase</fullName>
    </submittedName>
</protein>